<protein>
    <submittedName>
        <fullName evidence="3">Tfp pilus assembly protein PilX-like protein</fullName>
    </submittedName>
</protein>
<evidence type="ECO:0000313" key="3">
    <source>
        <dbReference type="EMBL" id="ABD81819.1"/>
    </source>
</evidence>
<dbReference type="OrthoDB" id="6199375at2"/>
<dbReference type="InterPro" id="IPR025746">
    <property type="entry name" value="PilX_N_dom"/>
</dbReference>
<gene>
    <name evidence="3" type="ordered locus">Sde_2559</name>
</gene>
<evidence type="ECO:0000313" key="4">
    <source>
        <dbReference type="Proteomes" id="UP000001947"/>
    </source>
</evidence>
<dbReference type="STRING" id="203122.Sde_2559"/>
<accession>Q21HL0</accession>
<keyword evidence="1" id="KW-0812">Transmembrane</keyword>
<dbReference type="EMBL" id="CP000282">
    <property type="protein sequence ID" value="ABD81819.1"/>
    <property type="molecule type" value="Genomic_DNA"/>
</dbReference>
<keyword evidence="1" id="KW-1133">Transmembrane helix</keyword>
<keyword evidence="1" id="KW-0472">Membrane</keyword>
<dbReference type="GeneID" id="98614223"/>
<keyword evidence="4" id="KW-1185">Reference proteome</keyword>
<dbReference type="eggNOG" id="COG4726">
    <property type="taxonomic scope" value="Bacteria"/>
</dbReference>
<evidence type="ECO:0000256" key="1">
    <source>
        <dbReference type="SAM" id="Phobius"/>
    </source>
</evidence>
<dbReference type="AlphaFoldDB" id="Q21HL0"/>
<dbReference type="Pfam" id="PF14341">
    <property type="entry name" value="PilX_N"/>
    <property type="match status" value="1"/>
</dbReference>
<name>Q21HL0_SACD2</name>
<evidence type="ECO:0000259" key="2">
    <source>
        <dbReference type="Pfam" id="PF14341"/>
    </source>
</evidence>
<reference evidence="3 4" key="1">
    <citation type="journal article" date="2008" name="PLoS Genet.">
        <title>Complete genome sequence of the complex carbohydrate-degrading marine bacterium, Saccharophagus degradans strain 2-40 T.</title>
        <authorList>
            <person name="Weiner R.M."/>
            <person name="Taylor L.E.II."/>
            <person name="Henrissat B."/>
            <person name="Hauser L."/>
            <person name="Land M."/>
            <person name="Coutinho P.M."/>
            <person name="Rancurel C."/>
            <person name="Saunders E.H."/>
            <person name="Longmire A.G."/>
            <person name="Zhang H."/>
            <person name="Bayer E.A."/>
            <person name="Gilbert H.J."/>
            <person name="Larimer F."/>
            <person name="Zhulin I.B."/>
            <person name="Ekborg N.A."/>
            <person name="Lamed R."/>
            <person name="Richardson P.M."/>
            <person name="Borovok I."/>
            <person name="Hutcheson S."/>
        </authorList>
    </citation>
    <scope>NUCLEOTIDE SEQUENCE [LARGE SCALE GENOMIC DNA]</scope>
    <source>
        <strain evidence="4">2-40 / ATCC 43961 / DSM 17024</strain>
    </source>
</reference>
<dbReference type="HOGENOM" id="CLU_103317_2_0_6"/>
<dbReference type="Proteomes" id="UP000001947">
    <property type="component" value="Chromosome"/>
</dbReference>
<feature type="domain" description="Type 4 fimbrial biogenesis protein PilX N-terminal" evidence="2">
    <location>
        <begin position="18"/>
        <end position="68"/>
    </location>
</feature>
<organism evidence="3 4">
    <name type="scientific">Saccharophagus degradans (strain 2-40 / ATCC 43961 / DSM 17024)</name>
    <dbReference type="NCBI Taxonomy" id="203122"/>
    <lineage>
        <taxon>Bacteria</taxon>
        <taxon>Pseudomonadati</taxon>
        <taxon>Pseudomonadota</taxon>
        <taxon>Gammaproteobacteria</taxon>
        <taxon>Cellvibrionales</taxon>
        <taxon>Cellvibrionaceae</taxon>
        <taxon>Saccharophagus</taxon>
    </lineage>
</organism>
<dbReference type="RefSeq" id="WP_011469036.1">
    <property type="nucleotide sequence ID" value="NC_007912.1"/>
</dbReference>
<sequence>MASTINANHVANLSKPQSGAALIVALVLLAAISLIGVANMQSSTLEMRMAASTFERERSFAIVDAGLREAELSLSTQMNLKLVDLQSDTCTTGKCFTSTCANGLCFDGVFDSGMTEIECEVAPTAGTTERVKFWEQATLWSTAGKYLEIEVQEKIVKYFYEFLCFVPAGTAPFNGDDPANYNSGEPLFRITAYSESEGDRAPIMLQSTVVVEL</sequence>
<feature type="transmembrane region" description="Helical" evidence="1">
    <location>
        <begin position="20"/>
        <end position="40"/>
    </location>
</feature>
<dbReference type="KEGG" id="sde:Sde_2559"/>
<proteinExistence type="predicted"/>